<dbReference type="EMBL" id="GL945489">
    <property type="protein sequence ID" value="EGN94094.1"/>
    <property type="molecule type" value="Genomic_DNA"/>
</dbReference>
<evidence type="ECO:0000313" key="3">
    <source>
        <dbReference type="Proteomes" id="UP000008063"/>
    </source>
</evidence>
<feature type="compositionally biased region" description="Low complexity" evidence="1">
    <location>
        <begin position="121"/>
        <end position="141"/>
    </location>
</feature>
<dbReference type="OrthoDB" id="2689901at2759"/>
<dbReference type="InParanoid" id="F8QBX5"/>
<feature type="compositionally biased region" description="Polar residues" evidence="1">
    <location>
        <begin position="375"/>
        <end position="386"/>
    </location>
</feature>
<reference evidence="3" key="1">
    <citation type="journal article" date="2011" name="Science">
        <title>The plant cell wall-decomposing machinery underlies the functional diversity of forest fungi.</title>
        <authorList>
            <person name="Eastwood D.C."/>
            <person name="Floudas D."/>
            <person name="Binder M."/>
            <person name="Majcherczyk A."/>
            <person name="Schneider P."/>
            <person name="Aerts A."/>
            <person name="Asiegbu F.O."/>
            <person name="Baker S.E."/>
            <person name="Barry K."/>
            <person name="Bendiksby M."/>
            <person name="Blumentritt M."/>
            <person name="Coutinho P.M."/>
            <person name="Cullen D."/>
            <person name="de Vries R.P."/>
            <person name="Gathman A."/>
            <person name="Goodell B."/>
            <person name="Henrissat B."/>
            <person name="Ihrmark K."/>
            <person name="Kauserud H."/>
            <person name="Kohler A."/>
            <person name="LaButti K."/>
            <person name="Lapidus A."/>
            <person name="Lavin J.L."/>
            <person name="Lee Y.-H."/>
            <person name="Lindquist E."/>
            <person name="Lilly W."/>
            <person name="Lucas S."/>
            <person name="Morin E."/>
            <person name="Murat C."/>
            <person name="Oguiza J.A."/>
            <person name="Park J."/>
            <person name="Pisabarro A.G."/>
            <person name="Riley R."/>
            <person name="Rosling A."/>
            <person name="Salamov A."/>
            <person name="Schmidt O."/>
            <person name="Schmutz J."/>
            <person name="Skrede I."/>
            <person name="Stenlid J."/>
            <person name="Wiebenga A."/>
            <person name="Xie X."/>
            <person name="Kuees U."/>
            <person name="Hibbett D.S."/>
            <person name="Hoffmeister D."/>
            <person name="Hoegberg N."/>
            <person name="Martin F."/>
            <person name="Grigoriev I.V."/>
            <person name="Watkinson S.C."/>
        </authorList>
    </citation>
    <scope>NUCLEOTIDE SEQUENCE [LARGE SCALE GENOMIC DNA]</scope>
    <source>
        <strain evidence="3">strain S7.3</strain>
    </source>
</reference>
<feature type="compositionally biased region" description="Basic and acidic residues" evidence="1">
    <location>
        <begin position="237"/>
        <end position="248"/>
    </location>
</feature>
<dbReference type="STRING" id="936435.F8QBX5"/>
<accession>F8QBX5</accession>
<evidence type="ECO:0000256" key="1">
    <source>
        <dbReference type="SAM" id="MobiDB-lite"/>
    </source>
</evidence>
<keyword evidence="3" id="KW-1185">Reference proteome</keyword>
<dbReference type="AlphaFoldDB" id="F8QBX5"/>
<feature type="compositionally biased region" description="Low complexity" evidence="1">
    <location>
        <begin position="311"/>
        <end position="344"/>
    </location>
</feature>
<dbReference type="HOGENOM" id="CLU_698607_0_0_1"/>
<feature type="compositionally biased region" description="Low complexity" evidence="1">
    <location>
        <begin position="207"/>
        <end position="216"/>
    </location>
</feature>
<dbReference type="Proteomes" id="UP000008063">
    <property type="component" value="Unassembled WGS sequence"/>
</dbReference>
<feature type="compositionally biased region" description="Basic and acidic residues" evidence="1">
    <location>
        <begin position="345"/>
        <end position="355"/>
    </location>
</feature>
<organism evidence="3">
    <name type="scientific">Serpula lacrymans var. lacrymans (strain S7.3)</name>
    <name type="common">Dry rot fungus</name>
    <dbReference type="NCBI Taxonomy" id="936435"/>
    <lineage>
        <taxon>Eukaryota</taxon>
        <taxon>Fungi</taxon>
        <taxon>Dikarya</taxon>
        <taxon>Basidiomycota</taxon>
        <taxon>Agaricomycotina</taxon>
        <taxon>Agaricomycetes</taxon>
        <taxon>Agaricomycetidae</taxon>
        <taxon>Boletales</taxon>
        <taxon>Coniophorineae</taxon>
        <taxon>Serpulaceae</taxon>
        <taxon>Serpula</taxon>
    </lineage>
</organism>
<feature type="region of interest" description="Disordered" evidence="1">
    <location>
        <begin position="1"/>
        <end position="395"/>
    </location>
</feature>
<gene>
    <name evidence="2" type="ORF">SERLA73DRAFT_188675</name>
</gene>
<feature type="compositionally biased region" description="Polar residues" evidence="1">
    <location>
        <begin position="183"/>
        <end position="199"/>
    </location>
</feature>
<name>F8QBX5_SERL3</name>
<evidence type="ECO:0000313" key="2">
    <source>
        <dbReference type="EMBL" id="EGN94094.1"/>
    </source>
</evidence>
<proteinExistence type="predicted"/>
<sequence length="395" mass="41716">MEHRHESRAYAHSPESARGGIRNAPPHIVASNNARSSESPRPTPAPEPKARRSRAAKDKDTDVQSVGSIVQDAPAKKERKKRVKRTKDDAAMEAPKTNERMPANLPASFKVGQYASKEGQESSSNGSGASRSIQPSPTSATPQPPSRVMDEDYDEGVADALVVLSQSRAPEMSASAVDAHSVPTHSPTASSGSRYTMTSPRPVVSHRGSISSTRSRPSPPSNAATLKRPLSPGADEMDNKRSRVDVIKQRSASSPSGGRHTPVPSSRPSPIPFRTQPASHSPESRQQIESHGPFPPSPTLPVLLPPHPRPIGHSSHANNASNASGHIALPPITTLSPTSTAPSPSDERMQVDSRRSISPPGRGKMAGIIHGSGSPGSKHTSPSSARSQDKGDTMS</sequence>
<feature type="compositionally biased region" description="Pro residues" evidence="1">
    <location>
        <begin position="293"/>
        <end position="309"/>
    </location>
</feature>
<feature type="compositionally biased region" description="Polar residues" evidence="1">
    <location>
        <begin position="30"/>
        <end position="40"/>
    </location>
</feature>
<protein>
    <submittedName>
        <fullName evidence="2">Uncharacterized protein</fullName>
    </submittedName>
</protein>